<dbReference type="InterPro" id="IPR036282">
    <property type="entry name" value="Glutathione-S-Trfase_C_sf"/>
</dbReference>
<dbReference type="SUPFAM" id="SSF47616">
    <property type="entry name" value="GST C-terminal domain-like"/>
    <property type="match status" value="1"/>
</dbReference>
<dbReference type="OrthoDB" id="508035at2"/>
<dbReference type="SUPFAM" id="SSF52833">
    <property type="entry name" value="Thioredoxin-like"/>
    <property type="match status" value="1"/>
</dbReference>
<accession>A0A3S2VQW6</accession>
<dbReference type="AlphaFoldDB" id="A0A3S2VQW6"/>
<dbReference type="PROSITE" id="PS50405">
    <property type="entry name" value="GST_CTER"/>
    <property type="match status" value="1"/>
</dbReference>
<dbReference type="Gene3D" id="3.40.30.10">
    <property type="entry name" value="Glutaredoxin"/>
    <property type="match status" value="1"/>
</dbReference>
<dbReference type="Proteomes" id="UP000286997">
    <property type="component" value="Unassembled WGS sequence"/>
</dbReference>
<reference evidence="3 4" key="1">
    <citation type="submission" date="2019-01" db="EMBL/GenBank/DDBJ databases">
        <authorList>
            <person name="Chen W.-M."/>
        </authorList>
    </citation>
    <scope>NUCLEOTIDE SEQUENCE [LARGE SCALE GENOMIC DNA]</scope>
    <source>
        <strain evidence="3 4">TER-1</strain>
    </source>
</reference>
<keyword evidence="3" id="KW-0808">Transferase</keyword>
<dbReference type="PROSITE" id="PS50404">
    <property type="entry name" value="GST_NTER"/>
    <property type="match status" value="1"/>
</dbReference>
<dbReference type="InterPro" id="IPR054416">
    <property type="entry name" value="GST_UstS-like_C"/>
</dbReference>
<dbReference type="GO" id="GO:0004364">
    <property type="term" value="F:glutathione transferase activity"/>
    <property type="evidence" value="ECO:0007669"/>
    <property type="project" value="TreeGrafter"/>
</dbReference>
<organism evidence="3 4">
    <name type="scientific">Methylobacterium oryzihabitans</name>
    <dbReference type="NCBI Taxonomy" id="2499852"/>
    <lineage>
        <taxon>Bacteria</taxon>
        <taxon>Pseudomonadati</taxon>
        <taxon>Pseudomonadota</taxon>
        <taxon>Alphaproteobacteria</taxon>
        <taxon>Hyphomicrobiales</taxon>
        <taxon>Methylobacteriaceae</taxon>
        <taxon>Methylobacterium</taxon>
    </lineage>
</organism>
<evidence type="ECO:0000259" key="2">
    <source>
        <dbReference type="PROSITE" id="PS50405"/>
    </source>
</evidence>
<evidence type="ECO:0000313" key="3">
    <source>
        <dbReference type="EMBL" id="RVU15051.1"/>
    </source>
</evidence>
<dbReference type="InterPro" id="IPR036249">
    <property type="entry name" value="Thioredoxin-like_sf"/>
</dbReference>
<dbReference type="Gene3D" id="1.20.1050.10">
    <property type="match status" value="1"/>
</dbReference>
<proteinExistence type="predicted"/>
<dbReference type="EMBL" id="SACP01000024">
    <property type="protein sequence ID" value="RVU15051.1"/>
    <property type="molecule type" value="Genomic_DNA"/>
</dbReference>
<comment type="caution">
    <text evidence="3">The sequence shown here is derived from an EMBL/GenBank/DDBJ whole genome shotgun (WGS) entry which is preliminary data.</text>
</comment>
<dbReference type="PANTHER" id="PTHR42673:SF4">
    <property type="entry name" value="MALEYLACETOACETATE ISOMERASE"/>
    <property type="match status" value="1"/>
</dbReference>
<dbReference type="Pfam" id="PF13417">
    <property type="entry name" value="GST_N_3"/>
    <property type="match status" value="1"/>
</dbReference>
<dbReference type="GO" id="GO:0006749">
    <property type="term" value="P:glutathione metabolic process"/>
    <property type="evidence" value="ECO:0007669"/>
    <property type="project" value="TreeGrafter"/>
</dbReference>
<dbReference type="CDD" id="cd03202">
    <property type="entry name" value="GST_C_etherase_LigE"/>
    <property type="match status" value="1"/>
</dbReference>
<gene>
    <name evidence="3" type="ORF">EOE48_20840</name>
</gene>
<keyword evidence="4" id="KW-1185">Reference proteome</keyword>
<dbReference type="GO" id="GO:0006559">
    <property type="term" value="P:L-phenylalanine catabolic process"/>
    <property type="evidence" value="ECO:0007669"/>
    <property type="project" value="TreeGrafter"/>
</dbReference>
<dbReference type="InterPro" id="IPR040079">
    <property type="entry name" value="Glutathione_S-Trfase"/>
</dbReference>
<feature type="domain" description="GST C-terminal" evidence="2">
    <location>
        <begin position="89"/>
        <end position="230"/>
    </location>
</feature>
<feature type="domain" description="GST N-terminal" evidence="1">
    <location>
        <begin position="8"/>
        <end position="84"/>
    </location>
</feature>
<dbReference type="Pfam" id="PF22041">
    <property type="entry name" value="GST_C_7"/>
    <property type="match status" value="1"/>
</dbReference>
<protein>
    <submittedName>
        <fullName evidence="3">Glutathione S-transferase family protein</fullName>
    </submittedName>
</protein>
<sequence>MTRTLYELAGADANRRFSPFCWRIRLALEHKDLPFEGRPWRFTETGALAFSGSRTVPVLVDGERTIADSGRIAAYLEEAYPDRPSLFGGPGGQALTRFVEAWTDGVLHPALVPLLLADIHDHLRPEDQDYFRQSREARFGKPLEAVCPDREAQLATFRRTLSPLRHTLKSQPFLGGEAPLYADYAVAGAFLWARTVSGTVLLEADDPVAAWRDRILARLGADSRALTDAA</sequence>
<dbReference type="InterPro" id="IPR010987">
    <property type="entry name" value="Glutathione-S-Trfase_C-like"/>
</dbReference>
<dbReference type="InterPro" id="IPR004045">
    <property type="entry name" value="Glutathione_S-Trfase_N"/>
</dbReference>
<evidence type="ECO:0000313" key="4">
    <source>
        <dbReference type="Proteomes" id="UP000286997"/>
    </source>
</evidence>
<dbReference type="SFLD" id="SFLDS00019">
    <property type="entry name" value="Glutathione_Transferase_(cytos"/>
    <property type="match status" value="1"/>
</dbReference>
<dbReference type="GO" id="GO:0016034">
    <property type="term" value="F:maleylacetoacetate isomerase activity"/>
    <property type="evidence" value="ECO:0007669"/>
    <property type="project" value="TreeGrafter"/>
</dbReference>
<name>A0A3S2VQW6_9HYPH</name>
<dbReference type="PANTHER" id="PTHR42673">
    <property type="entry name" value="MALEYLACETOACETATE ISOMERASE"/>
    <property type="match status" value="1"/>
</dbReference>
<dbReference type="RefSeq" id="WP_127732750.1">
    <property type="nucleotide sequence ID" value="NZ_SACP01000024.1"/>
</dbReference>
<evidence type="ECO:0000259" key="1">
    <source>
        <dbReference type="PROSITE" id="PS50404"/>
    </source>
</evidence>